<dbReference type="Gene3D" id="2.40.70.10">
    <property type="entry name" value="Acid Proteases"/>
    <property type="match status" value="1"/>
</dbReference>
<reference evidence="2 3" key="1">
    <citation type="journal article" date="2014" name="Int. J. Syst. Evol. Microbiol.">
        <title>Complete genome sequence of Corynebacterium casei LMG S-19264T (=DSM 44701T), isolated from a smear-ripened cheese.</title>
        <authorList>
            <consortium name="US DOE Joint Genome Institute (JGI-PGF)"/>
            <person name="Walter F."/>
            <person name="Albersmeier A."/>
            <person name="Kalinowski J."/>
            <person name="Ruckert C."/>
        </authorList>
    </citation>
    <scope>NUCLEOTIDE SEQUENCE [LARGE SCALE GENOMIC DNA]</scope>
    <source>
        <strain evidence="2 3">KCTC 12866</strain>
    </source>
</reference>
<evidence type="ECO:0000313" key="2">
    <source>
        <dbReference type="EMBL" id="GHB84404.1"/>
    </source>
</evidence>
<organism evidence="2 3">
    <name type="scientific">Persicitalea jodogahamensis</name>
    <dbReference type="NCBI Taxonomy" id="402147"/>
    <lineage>
        <taxon>Bacteria</taxon>
        <taxon>Pseudomonadati</taxon>
        <taxon>Bacteroidota</taxon>
        <taxon>Cytophagia</taxon>
        <taxon>Cytophagales</taxon>
        <taxon>Spirosomataceae</taxon>
        <taxon>Persicitalea</taxon>
    </lineage>
</organism>
<sequence>MKKKTPATAEKTVIGATATINFPDLDWHGVPARVDTGAATSSFHCSKVKVIERDGQTLLSFVLDMKKGGASKPILVSDFKERTVKNSFGQSEQRYIIRTTVEVAGRQIRTQFSLADRYKMTFPVLLGRRLLKGKFIVDVSQ</sequence>
<dbReference type="SUPFAM" id="SSF50630">
    <property type="entry name" value="Acid proteases"/>
    <property type="match status" value="1"/>
</dbReference>
<proteinExistence type="predicted"/>
<dbReference type="InterPro" id="IPR008503">
    <property type="entry name" value="Asp_endopeptidase"/>
</dbReference>
<gene>
    <name evidence="2" type="primary">rimK2</name>
    <name evidence="2" type="ORF">GCM10007390_44580</name>
</gene>
<evidence type="ECO:0000259" key="1">
    <source>
        <dbReference type="Pfam" id="PF05618"/>
    </source>
</evidence>
<dbReference type="Pfam" id="PF05618">
    <property type="entry name" value="Zn_protease"/>
    <property type="match status" value="1"/>
</dbReference>
<dbReference type="RefSeq" id="WP_189567560.1">
    <property type="nucleotide sequence ID" value="NZ_BMXF01000005.1"/>
</dbReference>
<protein>
    <submittedName>
        <fullName evidence="2">Ribosomal protein S6 modification protein</fullName>
    </submittedName>
</protein>
<feature type="domain" description="Retropepsin-like aspartic endopeptidase" evidence="1">
    <location>
        <begin position="15"/>
        <end position="140"/>
    </location>
</feature>
<dbReference type="PANTHER" id="PTHR38037">
    <property type="entry name" value="ZN_PROTEASE DOMAIN-CONTAINING PROTEIN"/>
    <property type="match status" value="1"/>
</dbReference>
<name>A0A8J3GBV2_9BACT</name>
<dbReference type="Proteomes" id="UP000598271">
    <property type="component" value="Unassembled WGS sequence"/>
</dbReference>
<dbReference type="PANTHER" id="PTHR38037:SF2">
    <property type="entry name" value="ATP-DEPENDENT ZINC PROTEASE DOMAIN-CONTAINING PROTEIN-RELATED"/>
    <property type="match status" value="1"/>
</dbReference>
<keyword evidence="3" id="KW-1185">Reference proteome</keyword>
<comment type="caution">
    <text evidence="2">The sequence shown here is derived from an EMBL/GenBank/DDBJ whole genome shotgun (WGS) entry which is preliminary data.</text>
</comment>
<evidence type="ECO:0000313" key="3">
    <source>
        <dbReference type="Proteomes" id="UP000598271"/>
    </source>
</evidence>
<accession>A0A8J3GBV2</accession>
<dbReference type="EMBL" id="BMXF01000005">
    <property type="protein sequence ID" value="GHB84404.1"/>
    <property type="molecule type" value="Genomic_DNA"/>
</dbReference>
<dbReference type="AlphaFoldDB" id="A0A8J3GBV2"/>
<dbReference type="InterPro" id="IPR021109">
    <property type="entry name" value="Peptidase_aspartic_dom_sf"/>
</dbReference>